<evidence type="ECO:0000256" key="5">
    <source>
        <dbReference type="ARBA" id="ARBA00022801"/>
    </source>
</evidence>
<dbReference type="GO" id="GO:0008408">
    <property type="term" value="F:3'-5' exonuclease activity"/>
    <property type="evidence" value="ECO:0007669"/>
    <property type="project" value="InterPro"/>
</dbReference>
<feature type="coiled-coil region" evidence="7">
    <location>
        <begin position="372"/>
        <end position="403"/>
    </location>
</feature>
<dbReference type="Pfam" id="PF12320">
    <property type="entry name" value="SbcD_C"/>
    <property type="match status" value="1"/>
</dbReference>
<dbReference type="Gene3D" id="3.60.21.10">
    <property type="match status" value="1"/>
</dbReference>
<dbReference type="PANTHER" id="PTHR30337">
    <property type="entry name" value="COMPONENT OF ATP-DEPENDENT DSDNA EXONUCLEASE"/>
    <property type="match status" value="1"/>
</dbReference>
<dbReference type="InterPro" id="IPR041796">
    <property type="entry name" value="Mre11_N"/>
</dbReference>
<dbReference type="InterPro" id="IPR004843">
    <property type="entry name" value="Calcineurin-like_PHP"/>
</dbReference>
<accession>A0A5J4RMF7</accession>
<keyword evidence="6" id="KW-0269">Exonuclease</keyword>
<evidence type="ECO:0000256" key="3">
    <source>
        <dbReference type="ARBA" id="ARBA00013365"/>
    </source>
</evidence>
<keyword evidence="4" id="KW-0540">Nuclease</keyword>
<dbReference type="SUPFAM" id="SSF56300">
    <property type="entry name" value="Metallo-dependent phosphatases"/>
    <property type="match status" value="1"/>
</dbReference>
<evidence type="ECO:0000256" key="4">
    <source>
        <dbReference type="ARBA" id="ARBA00022722"/>
    </source>
</evidence>
<proteinExistence type="inferred from homology"/>
<dbReference type="InterPro" id="IPR026843">
    <property type="entry name" value="SbcD_C"/>
</dbReference>
<keyword evidence="7" id="KW-0175">Coiled coil</keyword>
<evidence type="ECO:0000313" key="10">
    <source>
        <dbReference type="EMBL" id="KAA6334303.1"/>
    </source>
</evidence>
<organism evidence="10">
    <name type="scientific">termite gut metagenome</name>
    <dbReference type="NCBI Taxonomy" id="433724"/>
    <lineage>
        <taxon>unclassified sequences</taxon>
        <taxon>metagenomes</taxon>
        <taxon>organismal metagenomes</taxon>
    </lineage>
</organism>
<name>A0A5J4RMF7_9ZZZZ</name>
<dbReference type="Pfam" id="PF00149">
    <property type="entry name" value="Metallophos"/>
    <property type="match status" value="1"/>
</dbReference>
<feature type="domain" description="Nuclease SbcCD subunit D C-terminal" evidence="9">
    <location>
        <begin position="283"/>
        <end position="378"/>
    </location>
</feature>
<dbReference type="CDD" id="cd00840">
    <property type="entry name" value="MPP_Mre11_N"/>
    <property type="match status" value="1"/>
</dbReference>
<dbReference type="InterPro" id="IPR050535">
    <property type="entry name" value="DNA_Repair-Maintenance_Comp"/>
</dbReference>
<dbReference type="NCBIfam" id="TIGR00619">
    <property type="entry name" value="sbcd"/>
    <property type="match status" value="1"/>
</dbReference>
<comment type="subunit">
    <text evidence="2">Heterodimer of SbcC and SbcD.</text>
</comment>
<comment type="caution">
    <text evidence="10">The sequence shown here is derived from an EMBL/GenBank/DDBJ whole genome shotgun (WGS) entry which is preliminary data.</text>
</comment>
<evidence type="ECO:0000256" key="7">
    <source>
        <dbReference type="SAM" id="Coils"/>
    </source>
</evidence>
<dbReference type="PANTHER" id="PTHR30337:SF0">
    <property type="entry name" value="NUCLEASE SBCCD SUBUNIT D"/>
    <property type="match status" value="1"/>
</dbReference>
<comment type="similarity">
    <text evidence="1">Belongs to the SbcD family.</text>
</comment>
<evidence type="ECO:0000259" key="8">
    <source>
        <dbReference type="Pfam" id="PF00149"/>
    </source>
</evidence>
<reference evidence="10" key="1">
    <citation type="submission" date="2019-03" db="EMBL/GenBank/DDBJ databases">
        <title>Single cell metagenomics reveals metabolic interactions within the superorganism composed of flagellate Streblomastix strix and complex community of Bacteroidetes bacteria on its surface.</title>
        <authorList>
            <person name="Treitli S.C."/>
            <person name="Kolisko M."/>
            <person name="Husnik F."/>
            <person name="Keeling P."/>
            <person name="Hampl V."/>
        </authorList>
    </citation>
    <scope>NUCLEOTIDE SEQUENCE</scope>
    <source>
        <strain evidence="10">STM</strain>
    </source>
</reference>
<evidence type="ECO:0000259" key="9">
    <source>
        <dbReference type="Pfam" id="PF12320"/>
    </source>
</evidence>
<dbReference type="AlphaFoldDB" id="A0A5J4RMF7"/>
<evidence type="ECO:0000256" key="2">
    <source>
        <dbReference type="ARBA" id="ARBA00011322"/>
    </source>
</evidence>
<dbReference type="InterPro" id="IPR004593">
    <property type="entry name" value="SbcD"/>
</dbReference>
<evidence type="ECO:0000256" key="6">
    <source>
        <dbReference type="ARBA" id="ARBA00022839"/>
    </source>
</evidence>
<evidence type="ECO:0000256" key="1">
    <source>
        <dbReference type="ARBA" id="ARBA00010555"/>
    </source>
</evidence>
<protein>
    <recommendedName>
        <fullName evidence="3">Nuclease SbcCD subunit D</fullName>
    </recommendedName>
</protein>
<dbReference type="EMBL" id="SNRY01001012">
    <property type="protein sequence ID" value="KAA6334303.1"/>
    <property type="molecule type" value="Genomic_DNA"/>
</dbReference>
<keyword evidence="5" id="KW-0378">Hydrolase</keyword>
<dbReference type="GO" id="GO:0004519">
    <property type="term" value="F:endonuclease activity"/>
    <property type="evidence" value="ECO:0007669"/>
    <property type="project" value="InterPro"/>
</dbReference>
<sequence>MKLLHTSDWHLGRMLYSKKERTEEHIAFLGWLLTTIKENSVDTLLIAGDIFDTAAPGSGSQKMYYDFLLNVRNSGCSNVIVVGGNHDSPSFLNAPKEILSAFNVCVIGNASENIEDEVITIKDNERNPVAIVCAVPFLRERDIVRFTEAETYSDRSKRIAQSIKNHYASIAEIAENKRKEIGKSIPVIAMGHLSVAGGKTTTDDGVRETYIGSIECVGSEIFPKTFDYVALGHYHIPSIISGTVRYSGSPIPMGFSEVEQKKTVYLVDFKQNKPEVKTLEIPVFQYLKSIRGDKLFIDKRLTELKNADRSVWVEIIYEGNEVFPDFMTWSNEKTINTKIEILKLQNRQYLNEVLTTEDSAQLLDELDKFEVFDKLLEKNDISNEQKEELKKSYNEIVSELNIEN</sequence>
<gene>
    <name evidence="10" type="ORF">EZS27_017368</name>
</gene>
<dbReference type="GO" id="GO:0006259">
    <property type="term" value="P:DNA metabolic process"/>
    <property type="evidence" value="ECO:0007669"/>
    <property type="project" value="InterPro"/>
</dbReference>
<dbReference type="Gene3D" id="3.30.160.720">
    <property type="match status" value="1"/>
</dbReference>
<dbReference type="InterPro" id="IPR029052">
    <property type="entry name" value="Metallo-depent_PP-like"/>
</dbReference>
<feature type="domain" description="Calcineurin-like phosphoesterase" evidence="8">
    <location>
        <begin position="1"/>
        <end position="237"/>
    </location>
</feature>